<organism evidence="3">
    <name type="scientific">Euplotes crassus</name>
    <dbReference type="NCBI Taxonomy" id="5936"/>
    <lineage>
        <taxon>Eukaryota</taxon>
        <taxon>Sar</taxon>
        <taxon>Alveolata</taxon>
        <taxon>Ciliophora</taxon>
        <taxon>Intramacronucleata</taxon>
        <taxon>Spirotrichea</taxon>
        <taxon>Hypotrichia</taxon>
        <taxon>Euplotida</taxon>
        <taxon>Euplotidae</taxon>
        <taxon>Moneuplotes</taxon>
    </lineage>
</organism>
<protein>
    <submittedName>
        <fullName evidence="3">Uncharacterized protein</fullName>
    </submittedName>
</protein>
<dbReference type="AlphaFoldDB" id="A0A7S3KD95"/>
<evidence type="ECO:0000256" key="1">
    <source>
        <dbReference type="ARBA" id="ARBA00022448"/>
    </source>
</evidence>
<dbReference type="PANTHER" id="PTHR19229:SF36">
    <property type="entry name" value="ATP-BINDING CASSETTE SUB-FAMILY A MEMBER 2"/>
    <property type="match status" value="1"/>
</dbReference>
<sequence>MGIMVNGRFKCFGSSQAIKDKFGTGYEIEIKVSWPSEEEATKFLNEKGLDAPQMLQHQFQNNRIDLISENDLDLSEYFKHISNSSEISLLSLCQVYLLNERYKTLRSSLEEASASCSLIERCDNFFKFRVFGGAHKLGFYFGLLERLKSSATFEEYGISQTTLEQIFNGLARKRVE</sequence>
<gene>
    <name evidence="3" type="ORF">ECRA1380_LOCUS6097</name>
</gene>
<keyword evidence="2" id="KW-0677">Repeat</keyword>
<evidence type="ECO:0000256" key="2">
    <source>
        <dbReference type="ARBA" id="ARBA00022737"/>
    </source>
</evidence>
<dbReference type="GO" id="GO:0140359">
    <property type="term" value="F:ABC-type transporter activity"/>
    <property type="evidence" value="ECO:0007669"/>
    <property type="project" value="InterPro"/>
</dbReference>
<name>A0A7S3KD95_EUPCR</name>
<accession>A0A7S3KD95</accession>
<dbReference type="GO" id="GO:0016020">
    <property type="term" value="C:membrane"/>
    <property type="evidence" value="ECO:0007669"/>
    <property type="project" value="InterPro"/>
</dbReference>
<dbReference type="PANTHER" id="PTHR19229">
    <property type="entry name" value="ATP-BINDING CASSETTE TRANSPORTER SUBFAMILY A ABCA"/>
    <property type="match status" value="1"/>
</dbReference>
<keyword evidence="1" id="KW-0813">Transport</keyword>
<reference evidence="3" key="1">
    <citation type="submission" date="2021-01" db="EMBL/GenBank/DDBJ databases">
        <authorList>
            <person name="Corre E."/>
            <person name="Pelletier E."/>
            <person name="Niang G."/>
            <person name="Scheremetjew M."/>
            <person name="Finn R."/>
            <person name="Kale V."/>
            <person name="Holt S."/>
            <person name="Cochrane G."/>
            <person name="Meng A."/>
            <person name="Brown T."/>
            <person name="Cohen L."/>
        </authorList>
    </citation>
    <scope>NUCLEOTIDE SEQUENCE</scope>
    <source>
        <strain evidence="3">CT5</strain>
    </source>
</reference>
<evidence type="ECO:0000313" key="3">
    <source>
        <dbReference type="EMBL" id="CAE0381135.1"/>
    </source>
</evidence>
<dbReference type="GO" id="GO:0005319">
    <property type="term" value="F:lipid transporter activity"/>
    <property type="evidence" value="ECO:0007669"/>
    <property type="project" value="TreeGrafter"/>
</dbReference>
<dbReference type="EMBL" id="HBIK01013066">
    <property type="protein sequence ID" value="CAE0381135.1"/>
    <property type="molecule type" value="Transcribed_RNA"/>
</dbReference>
<proteinExistence type="predicted"/>
<dbReference type="InterPro" id="IPR026082">
    <property type="entry name" value="ABCA"/>
</dbReference>